<accession>A0A0A0UWC5</accession>
<evidence type="ECO:0000313" key="1">
    <source>
        <dbReference type="EMBL" id="AIW55593.1"/>
    </source>
</evidence>
<dbReference type="AlphaFoldDB" id="A0A0A0UWC5"/>
<name>A0A0A0UWC5_9ACTN</name>
<protein>
    <submittedName>
        <fullName evidence="1">PtmU2</fullName>
    </submittedName>
</protein>
<organism evidence="1">
    <name type="scientific">Streptomyces sp. CB00765</name>
    <dbReference type="NCBI Taxonomy" id="1489680"/>
    <lineage>
        <taxon>Bacteria</taxon>
        <taxon>Bacillati</taxon>
        <taxon>Actinomycetota</taxon>
        <taxon>Actinomycetes</taxon>
        <taxon>Kitasatosporales</taxon>
        <taxon>Streptomycetaceae</taxon>
        <taxon>Streptomyces</taxon>
    </lineage>
</organism>
<sequence length="236" mass="25114">MMVRTESLARAKSLGRPEVAYVARFTAADGAGEEFKVTWSDIARDTMWLQKRFTAWGMGRGKQVLLSTSGHEGAWFLPVINALKAIGCTYAIAEAMAWDWRRSLVFHEELELYAMLGLSGEIVAEQTKCRKAADLFGDVPVLLARPAAVRQLAAGGVGAGVLTPLGPALAVQCPESPGAHVDSVRWWVAERRGRIHLAARSGGGGRGVAETGLGIEGVVLGGRCGCGSDDPRVLLS</sequence>
<proteinExistence type="predicted"/>
<reference evidence="1" key="1">
    <citation type="journal article" date="2014" name="J. Nat. Prod.">
        <title>Strain prioritization for natural product discovery by a high-throughput real-time PCR method.</title>
        <authorList>
            <person name="Hindra"/>
            <person name="Huang T."/>
            <person name="Yang D."/>
            <person name="Rudolf J.D."/>
            <person name="Xie P."/>
            <person name="Xie G."/>
            <person name="Teng Q."/>
            <person name="Lohman J.R."/>
            <person name="Zhu X."/>
            <person name="Huang Y."/>
            <person name="Zhao L.X."/>
            <person name="Jiang Y."/>
            <person name="Duan Y."/>
            <person name="Shen B."/>
        </authorList>
    </citation>
    <scope>NUCLEOTIDE SEQUENCE</scope>
    <source>
        <strain evidence="1">CB00765</strain>
    </source>
</reference>
<dbReference type="EMBL" id="KJ189772">
    <property type="protein sequence ID" value="AIW55593.1"/>
    <property type="molecule type" value="Genomic_DNA"/>
</dbReference>